<reference evidence="2 3" key="1">
    <citation type="submission" date="2020-04" db="EMBL/GenBank/DDBJ databases">
        <title>Flammeovirga sp. SR4, a novel species isolated from seawater.</title>
        <authorList>
            <person name="Wang X."/>
        </authorList>
    </citation>
    <scope>NUCLEOTIDE SEQUENCE [LARGE SCALE GENOMIC DNA]</scope>
    <source>
        <strain evidence="2 3">ATCC 23126</strain>
    </source>
</reference>
<dbReference type="Proteomes" id="UP000576082">
    <property type="component" value="Unassembled WGS sequence"/>
</dbReference>
<dbReference type="RefSeq" id="WP_169660346.1">
    <property type="nucleotide sequence ID" value="NZ_JABANE010000138.1"/>
</dbReference>
<proteinExistence type="predicted"/>
<dbReference type="InterPro" id="IPR047698">
    <property type="entry name" value="ArsF-like"/>
</dbReference>
<comment type="caution">
    <text evidence="2">The sequence shown here is derived from an EMBL/GenBank/DDBJ whole genome shotgun (WGS) entry which is preliminary data.</text>
</comment>
<evidence type="ECO:0000256" key="1">
    <source>
        <dbReference type="SAM" id="SignalP"/>
    </source>
</evidence>
<sequence length="145" mass="16336">MKKIISTLAYIFVIGLISVSAQCCSNTKNSSETSKDVSCNQTKEDTDVKAYYFHATRRCATCQAVESVTEETLKEYYGSKISFQSINREQDKDNPMLAQYKVSGQTLLIIKGDKIVNLTNYAFMNARTNPEKFKAKIKDTVDSMI</sequence>
<dbReference type="EMBL" id="JABANE010000138">
    <property type="protein sequence ID" value="NME72153.1"/>
    <property type="molecule type" value="Genomic_DNA"/>
</dbReference>
<organism evidence="2 3">
    <name type="scientific">Flammeovirga aprica JL-4</name>
    <dbReference type="NCBI Taxonomy" id="694437"/>
    <lineage>
        <taxon>Bacteria</taxon>
        <taxon>Pseudomonadati</taxon>
        <taxon>Bacteroidota</taxon>
        <taxon>Cytophagia</taxon>
        <taxon>Cytophagales</taxon>
        <taxon>Flammeovirgaceae</taxon>
        <taxon>Flammeovirga</taxon>
    </lineage>
</organism>
<evidence type="ECO:0008006" key="4">
    <source>
        <dbReference type="Google" id="ProtNLM"/>
    </source>
</evidence>
<feature type="signal peptide" evidence="1">
    <location>
        <begin position="1"/>
        <end position="23"/>
    </location>
</feature>
<protein>
    <recommendedName>
        <fullName evidence="4">Thioredoxin</fullName>
    </recommendedName>
</protein>
<name>A0A7X9S0H5_9BACT</name>
<feature type="chain" id="PRO_5030737192" description="Thioredoxin" evidence="1">
    <location>
        <begin position="24"/>
        <end position="145"/>
    </location>
</feature>
<evidence type="ECO:0000313" key="3">
    <source>
        <dbReference type="Proteomes" id="UP000576082"/>
    </source>
</evidence>
<dbReference type="Gene3D" id="3.40.30.10">
    <property type="entry name" value="Glutaredoxin"/>
    <property type="match status" value="1"/>
</dbReference>
<accession>A0A7X9S0H5</accession>
<gene>
    <name evidence="2" type="ORF">HHU12_29600</name>
</gene>
<dbReference type="NCBIfam" id="NF040494">
    <property type="entry name" value="nitrored_ArsF"/>
    <property type="match status" value="1"/>
</dbReference>
<keyword evidence="3" id="KW-1185">Reference proteome</keyword>
<dbReference type="AlphaFoldDB" id="A0A7X9S0H5"/>
<keyword evidence="1" id="KW-0732">Signal</keyword>
<dbReference type="InterPro" id="IPR036249">
    <property type="entry name" value="Thioredoxin-like_sf"/>
</dbReference>
<evidence type="ECO:0000313" key="2">
    <source>
        <dbReference type="EMBL" id="NME72153.1"/>
    </source>
</evidence>
<dbReference type="SUPFAM" id="SSF52833">
    <property type="entry name" value="Thioredoxin-like"/>
    <property type="match status" value="1"/>
</dbReference>